<dbReference type="InterPro" id="IPR009057">
    <property type="entry name" value="Homeodomain-like_sf"/>
</dbReference>
<organism evidence="2 3">
    <name type="scientific">Nocardioides astragali</name>
    <dbReference type="NCBI Taxonomy" id="1776736"/>
    <lineage>
        <taxon>Bacteria</taxon>
        <taxon>Bacillati</taxon>
        <taxon>Actinomycetota</taxon>
        <taxon>Actinomycetes</taxon>
        <taxon>Propionibacteriales</taxon>
        <taxon>Nocardioidaceae</taxon>
        <taxon>Nocardioides</taxon>
    </lineage>
</organism>
<dbReference type="InterPro" id="IPR041583">
    <property type="entry name" value="TetR_C_31"/>
</dbReference>
<dbReference type="RefSeq" id="WP_255890566.1">
    <property type="nucleotide sequence ID" value="NZ_JAFMZM010000003.1"/>
</dbReference>
<protein>
    <submittedName>
        <fullName evidence="2">TetR/AcrR family transcriptional regulator</fullName>
    </submittedName>
</protein>
<dbReference type="SUPFAM" id="SSF46689">
    <property type="entry name" value="Homeodomain-like"/>
    <property type="match status" value="1"/>
</dbReference>
<dbReference type="Proteomes" id="UP001596524">
    <property type="component" value="Unassembled WGS sequence"/>
</dbReference>
<sequence length="191" mass="20772">MELDRRRHIARTALHVLATAGGRGLTHRAVDAAAEVPPGSTSYYFRTRSALLSACLADLVEQDHAELDLMQPLLAAVDAEVLAEAVGDLVCHWLTAGRERHLARYELSLESLRRPDVAEVLRVGGRAIRARVADVLAGLGAPDARERADWLVACIDGIVYDRLVGANRDLPVVRDDILTMTRRLTGLAVAP</sequence>
<dbReference type="Pfam" id="PF17940">
    <property type="entry name" value="TetR_C_31"/>
    <property type="match status" value="1"/>
</dbReference>
<evidence type="ECO:0000313" key="3">
    <source>
        <dbReference type="Proteomes" id="UP001596524"/>
    </source>
</evidence>
<dbReference type="SUPFAM" id="SSF48498">
    <property type="entry name" value="Tetracyclin repressor-like, C-terminal domain"/>
    <property type="match status" value="1"/>
</dbReference>
<accession>A0ABW2MY20</accession>
<gene>
    <name evidence="2" type="ORF">ACFQO6_00150</name>
</gene>
<dbReference type="EMBL" id="JBHTCH010000001">
    <property type="protein sequence ID" value="MFC7358660.1"/>
    <property type="molecule type" value="Genomic_DNA"/>
</dbReference>
<keyword evidence="3" id="KW-1185">Reference proteome</keyword>
<dbReference type="Gene3D" id="1.10.357.10">
    <property type="entry name" value="Tetracycline Repressor, domain 2"/>
    <property type="match status" value="1"/>
</dbReference>
<dbReference type="InterPro" id="IPR036271">
    <property type="entry name" value="Tet_transcr_reg_TetR-rel_C_sf"/>
</dbReference>
<comment type="caution">
    <text evidence="2">The sequence shown here is derived from an EMBL/GenBank/DDBJ whole genome shotgun (WGS) entry which is preliminary data.</text>
</comment>
<proteinExistence type="predicted"/>
<evidence type="ECO:0000259" key="1">
    <source>
        <dbReference type="Pfam" id="PF17940"/>
    </source>
</evidence>
<feature type="domain" description="Tetracyclin repressor-like C-terminal group 31" evidence="1">
    <location>
        <begin position="78"/>
        <end position="185"/>
    </location>
</feature>
<evidence type="ECO:0000313" key="2">
    <source>
        <dbReference type="EMBL" id="MFC7358660.1"/>
    </source>
</evidence>
<name>A0ABW2MY20_9ACTN</name>
<reference evidence="3" key="1">
    <citation type="journal article" date="2019" name="Int. J. Syst. Evol. Microbiol.">
        <title>The Global Catalogue of Microorganisms (GCM) 10K type strain sequencing project: providing services to taxonomists for standard genome sequencing and annotation.</title>
        <authorList>
            <consortium name="The Broad Institute Genomics Platform"/>
            <consortium name="The Broad Institute Genome Sequencing Center for Infectious Disease"/>
            <person name="Wu L."/>
            <person name="Ma J."/>
        </authorList>
    </citation>
    <scope>NUCLEOTIDE SEQUENCE [LARGE SCALE GENOMIC DNA]</scope>
    <source>
        <strain evidence="3">FCH27</strain>
    </source>
</reference>